<dbReference type="AlphaFoldDB" id="A0A3S3TCZ4"/>
<dbReference type="SMART" id="SM00671">
    <property type="entry name" value="SEL1"/>
    <property type="match status" value="2"/>
</dbReference>
<dbReference type="EMBL" id="SACM01000001">
    <property type="protein sequence ID" value="RVT88344.1"/>
    <property type="molecule type" value="Genomic_DNA"/>
</dbReference>
<comment type="caution">
    <text evidence="3">The sequence shown here is derived from an EMBL/GenBank/DDBJ whole genome shotgun (WGS) entry which is preliminary data.</text>
</comment>
<dbReference type="Gene3D" id="1.25.40.10">
    <property type="entry name" value="Tetratricopeptide repeat domain"/>
    <property type="match status" value="1"/>
</dbReference>
<evidence type="ECO:0000256" key="2">
    <source>
        <dbReference type="SAM" id="Phobius"/>
    </source>
</evidence>
<dbReference type="InterPro" id="IPR011990">
    <property type="entry name" value="TPR-like_helical_dom_sf"/>
</dbReference>
<organism evidence="3 4">
    <name type="scientific">Inhella crocodyli</name>
    <dbReference type="NCBI Taxonomy" id="2499851"/>
    <lineage>
        <taxon>Bacteria</taxon>
        <taxon>Pseudomonadati</taxon>
        <taxon>Pseudomonadota</taxon>
        <taxon>Betaproteobacteria</taxon>
        <taxon>Burkholderiales</taxon>
        <taxon>Sphaerotilaceae</taxon>
        <taxon>Inhella</taxon>
    </lineage>
</organism>
<sequence>MDESKGGQAQTVEFVDLPEGRTESLSRLRSWLRRRWRGVALTLAAVGLMVGGWLVNERVVQPWRDEQAIQLAIEALEEDRRNLINAWSKHWSSEERLIKISRELKADSKSGTLVMKEGFAAALRLAIRQGSAAAHLELGRAHRSGAMVQKDPSVALAHFQRAAELLRAALLIGDPDAQWLHAQMMAEGLGMLSDEEAAEKLALLSAKSISSWHVSKLSEAMRKGDRPFTSKQSAQLAAQALERSWTAGVKDIYFEGLLACIGNQGDELTVSAGDGIEQKCVEGWLGRAAKVDVPRAAGYYGLLLVVRGTDANRGLSWLNKGVGLLNWQQRLVRALTVATLAETQDKAEIDGLRAVFLEGFKRDKDFARNLWSDVPPAEAFTKEQWVRLGVAISQAAFPDAIDKIGHGLAEEFNSTQGTHFGFLIVGFAQAAELRSQEASRQQVKPQAKANSAPAPANQGSRADGADLLADLMGRPTADAVDGSQVADPDQQEKTGYVTGSKRLATGGRSSFTIDNSRGGGDALVRLYREGGGSAVRSVFVKNGEKFKLQGLAAGRYVMRYRYMGSTKTYEADQVFDLQEVDEADGVRFSNVRVTLYQVQGGNMRTKEVPSEQF</sequence>
<keyword evidence="2" id="KW-0472">Membrane</keyword>
<name>A0A3S3TCZ4_9BURK</name>
<keyword evidence="2" id="KW-1133">Transmembrane helix</keyword>
<gene>
    <name evidence="3" type="ORF">EOD73_04995</name>
</gene>
<accession>A0A3S3TCZ4</accession>
<reference evidence="3 4" key="1">
    <citation type="submission" date="2019-01" db="EMBL/GenBank/DDBJ databases">
        <authorList>
            <person name="Chen W.-M."/>
        </authorList>
    </citation>
    <scope>NUCLEOTIDE SEQUENCE [LARGE SCALE GENOMIC DNA]</scope>
    <source>
        <strain evidence="3 4">CCP-18</strain>
    </source>
</reference>
<evidence type="ECO:0000256" key="1">
    <source>
        <dbReference type="SAM" id="MobiDB-lite"/>
    </source>
</evidence>
<feature type="transmembrane region" description="Helical" evidence="2">
    <location>
        <begin position="36"/>
        <end position="55"/>
    </location>
</feature>
<dbReference type="SUPFAM" id="SSF81901">
    <property type="entry name" value="HCP-like"/>
    <property type="match status" value="1"/>
</dbReference>
<dbReference type="RefSeq" id="WP_127681426.1">
    <property type="nucleotide sequence ID" value="NZ_SACM01000001.1"/>
</dbReference>
<evidence type="ECO:0000313" key="3">
    <source>
        <dbReference type="EMBL" id="RVT88344.1"/>
    </source>
</evidence>
<dbReference type="Proteomes" id="UP000288587">
    <property type="component" value="Unassembled WGS sequence"/>
</dbReference>
<keyword evidence="4" id="KW-1185">Reference proteome</keyword>
<dbReference type="OrthoDB" id="8960697at2"/>
<evidence type="ECO:0000313" key="4">
    <source>
        <dbReference type="Proteomes" id="UP000288587"/>
    </source>
</evidence>
<proteinExistence type="predicted"/>
<keyword evidence="2" id="KW-0812">Transmembrane</keyword>
<dbReference type="InterPro" id="IPR006597">
    <property type="entry name" value="Sel1-like"/>
</dbReference>
<feature type="region of interest" description="Disordered" evidence="1">
    <location>
        <begin position="436"/>
        <end position="462"/>
    </location>
</feature>
<protein>
    <submittedName>
        <fullName evidence="3">Sel1 repeat family protein</fullName>
    </submittedName>
</protein>